<evidence type="ECO:0000256" key="1">
    <source>
        <dbReference type="SAM" id="MobiDB-lite"/>
    </source>
</evidence>
<evidence type="ECO:0000313" key="3">
    <source>
        <dbReference type="EMBL" id="GDY33518.1"/>
    </source>
</evidence>
<dbReference type="EMBL" id="BJFL01000045">
    <property type="protein sequence ID" value="GDY33518.1"/>
    <property type="molecule type" value="Genomic_DNA"/>
</dbReference>
<feature type="region of interest" description="Disordered" evidence="1">
    <location>
        <begin position="174"/>
        <end position="200"/>
    </location>
</feature>
<keyword evidence="2" id="KW-0472">Membrane</keyword>
<feature type="transmembrane region" description="Helical" evidence="2">
    <location>
        <begin position="136"/>
        <end position="156"/>
    </location>
</feature>
<comment type="caution">
    <text evidence="3">The sequence shown here is derived from an EMBL/GenBank/DDBJ whole genome shotgun (WGS) entry which is preliminary data.</text>
</comment>
<evidence type="ECO:0000313" key="4">
    <source>
        <dbReference type="Proteomes" id="UP000298860"/>
    </source>
</evidence>
<organism evidence="3 4">
    <name type="scientific">Gandjariella thermophila</name>
    <dbReference type="NCBI Taxonomy" id="1931992"/>
    <lineage>
        <taxon>Bacteria</taxon>
        <taxon>Bacillati</taxon>
        <taxon>Actinomycetota</taxon>
        <taxon>Actinomycetes</taxon>
        <taxon>Pseudonocardiales</taxon>
        <taxon>Pseudonocardiaceae</taxon>
        <taxon>Gandjariella</taxon>
    </lineage>
</organism>
<gene>
    <name evidence="3" type="ORF">GTS_51510</name>
</gene>
<protein>
    <recommendedName>
        <fullName evidence="5">TIGR02234 family membrane protein</fullName>
    </recommendedName>
</protein>
<evidence type="ECO:0000256" key="2">
    <source>
        <dbReference type="SAM" id="Phobius"/>
    </source>
</evidence>
<keyword evidence="2" id="KW-1133">Transmembrane helix</keyword>
<keyword evidence="4" id="KW-1185">Reference proteome</keyword>
<evidence type="ECO:0008006" key="5">
    <source>
        <dbReference type="Google" id="ProtNLM"/>
    </source>
</evidence>
<feature type="transmembrane region" description="Helical" evidence="2">
    <location>
        <begin position="65"/>
        <end position="83"/>
    </location>
</feature>
<dbReference type="OrthoDB" id="3701368at2"/>
<dbReference type="InterPro" id="IPR019051">
    <property type="entry name" value="Trp_biosyn_TM_oprn/chp"/>
</dbReference>
<feature type="transmembrane region" description="Helical" evidence="2">
    <location>
        <begin position="90"/>
        <end position="107"/>
    </location>
</feature>
<proteinExistence type="predicted"/>
<dbReference type="RefSeq" id="WP_137816456.1">
    <property type="nucleotide sequence ID" value="NZ_BJFL01000045.1"/>
</dbReference>
<sequence>MPEPPGGRRRGAPVRRPLYAVLVLLLLAAAALWGASRLAWSVSVEFGSGDASVPRVHTGADDVPALVPVALLALAAIAAVAATGGWLRRALGVLVGLAGVGLLVVAVRPSPPAAQPVAGAPAQLDAVRHATAQIPWAHTLTGLGGALLVAAGVVLVRHGPRMPRMGGRYQATTAAKRAADPDKELWGALDQGDDPTVNRD</sequence>
<name>A0A4D4JFT3_9PSEU</name>
<reference evidence="4" key="1">
    <citation type="submission" date="2019-04" db="EMBL/GenBank/DDBJ databases">
        <title>Draft genome sequence of Pseudonocardiaceae bacterium SL3-2-4.</title>
        <authorList>
            <person name="Ningsih F."/>
            <person name="Yokota A."/>
            <person name="Sakai Y."/>
            <person name="Nanatani K."/>
            <person name="Yabe S."/>
            <person name="Oetari A."/>
            <person name="Sjamsuridzal W."/>
        </authorList>
    </citation>
    <scope>NUCLEOTIDE SEQUENCE [LARGE SCALE GENOMIC DNA]</scope>
    <source>
        <strain evidence="4">SL3-2-4</strain>
    </source>
</reference>
<dbReference type="AlphaFoldDB" id="A0A4D4JFT3"/>
<dbReference type="Pfam" id="PF09534">
    <property type="entry name" value="Trp_oprn_chp"/>
    <property type="match status" value="1"/>
</dbReference>
<keyword evidence="2" id="KW-0812">Transmembrane</keyword>
<dbReference type="Proteomes" id="UP000298860">
    <property type="component" value="Unassembled WGS sequence"/>
</dbReference>
<accession>A0A4D4JFT3</accession>